<sequence>MQTDFEFTGEESGLDYVRIGTFQHRTENPGNDYVGMRIEGDIEITGLEFSH</sequence>
<dbReference type="Proteomes" id="UP000095283">
    <property type="component" value="Unplaced"/>
</dbReference>
<name>A0A1I7WTL4_HETBA</name>
<accession>A0A1I7WTL4</accession>
<dbReference type="WBParaSite" id="Hba_08489">
    <property type="protein sequence ID" value="Hba_08489"/>
    <property type="gene ID" value="Hba_08489"/>
</dbReference>
<dbReference type="AlphaFoldDB" id="A0A1I7WTL4"/>
<protein>
    <submittedName>
        <fullName evidence="2">YceI domain-containing protein</fullName>
    </submittedName>
</protein>
<evidence type="ECO:0000313" key="2">
    <source>
        <dbReference type="WBParaSite" id="Hba_08489"/>
    </source>
</evidence>
<organism evidence="1 2">
    <name type="scientific">Heterorhabditis bacteriophora</name>
    <name type="common">Entomopathogenic nematode worm</name>
    <dbReference type="NCBI Taxonomy" id="37862"/>
    <lineage>
        <taxon>Eukaryota</taxon>
        <taxon>Metazoa</taxon>
        <taxon>Ecdysozoa</taxon>
        <taxon>Nematoda</taxon>
        <taxon>Chromadorea</taxon>
        <taxon>Rhabditida</taxon>
        <taxon>Rhabditina</taxon>
        <taxon>Rhabditomorpha</taxon>
        <taxon>Strongyloidea</taxon>
        <taxon>Heterorhabditidae</taxon>
        <taxon>Heterorhabditis</taxon>
    </lineage>
</organism>
<reference evidence="2" key="1">
    <citation type="submission" date="2016-11" db="UniProtKB">
        <authorList>
            <consortium name="WormBaseParasite"/>
        </authorList>
    </citation>
    <scope>IDENTIFICATION</scope>
</reference>
<proteinExistence type="predicted"/>
<evidence type="ECO:0000313" key="1">
    <source>
        <dbReference type="Proteomes" id="UP000095283"/>
    </source>
</evidence>
<keyword evidence="1" id="KW-1185">Reference proteome</keyword>